<dbReference type="Pfam" id="PF00440">
    <property type="entry name" value="TetR_N"/>
    <property type="match status" value="1"/>
</dbReference>
<protein>
    <submittedName>
        <fullName evidence="7">TetR/AcrR family transcriptional regulator</fullName>
    </submittedName>
</protein>
<evidence type="ECO:0000256" key="2">
    <source>
        <dbReference type="ARBA" id="ARBA00023125"/>
    </source>
</evidence>
<feature type="DNA-binding region" description="H-T-H motif" evidence="4">
    <location>
        <begin position="41"/>
        <end position="60"/>
    </location>
</feature>
<dbReference type="SUPFAM" id="SSF48498">
    <property type="entry name" value="Tetracyclin repressor-like, C-terminal domain"/>
    <property type="match status" value="1"/>
</dbReference>
<dbReference type="InterPro" id="IPR036271">
    <property type="entry name" value="Tet_transcr_reg_TetR-rel_C_sf"/>
</dbReference>
<dbReference type="Proteomes" id="UP001348265">
    <property type="component" value="Unassembled WGS sequence"/>
</dbReference>
<reference evidence="7 8" key="1">
    <citation type="submission" date="2023-08" db="EMBL/GenBank/DDBJ databases">
        <authorList>
            <person name="Sharma P."/>
            <person name="Verma V."/>
            <person name="Mohan M.K."/>
            <person name="Dubey A.K."/>
        </authorList>
    </citation>
    <scope>NUCLEOTIDE SEQUENCE [LARGE SCALE GENOMIC DNA]</scope>
    <source>
        <strain evidence="7 8">ADP4</strain>
    </source>
</reference>
<feature type="compositionally biased region" description="Basic and acidic residues" evidence="5">
    <location>
        <begin position="216"/>
        <end position="233"/>
    </location>
</feature>
<name>A0ABU7WSG4_9ACTN</name>
<dbReference type="RefSeq" id="WP_331786884.1">
    <property type="nucleotide sequence ID" value="NZ_JAVFKM010000006.1"/>
</dbReference>
<feature type="domain" description="HTH tetR-type" evidence="6">
    <location>
        <begin position="18"/>
        <end position="78"/>
    </location>
</feature>
<comment type="caution">
    <text evidence="7">The sequence shown here is derived from an EMBL/GenBank/DDBJ whole genome shotgun (WGS) entry which is preliminary data.</text>
</comment>
<gene>
    <name evidence="7" type="ORF">RB636_14830</name>
</gene>
<dbReference type="PANTHER" id="PTHR30055:SF148">
    <property type="entry name" value="TETR-FAMILY TRANSCRIPTIONAL REGULATOR"/>
    <property type="match status" value="1"/>
</dbReference>
<evidence type="ECO:0000259" key="6">
    <source>
        <dbReference type="PROSITE" id="PS50977"/>
    </source>
</evidence>
<accession>A0ABU7WSG4</accession>
<evidence type="ECO:0000256" key="4">
    <source>
        <dbReference type="PROSITE-ProRule" id="PRU00335"/>
    </source>
</evidence>
<dbReference type="Gene3D" id="1.10.357.10">
    <property type="entry name" value="Tetracycline Repressor, domain 2"/>
    <property type="match status" value="1"/>
</dbReference>
<evidence type="ECO:0000256" key="5">
    <source>
        <dbReference type="SAM" id="MobiDB-lite"/>
    </source>
</evidence>
<dbReference type="InterPro" id="IPR011075">
    <property type="entry name" value="TetR_C"/>
</dbReference>
<evidence type="ECO:0000313" key="8">
    <source>
        <dbReference type="Proteomes" id="UP001348265"/>
    </source>
</evidence>
<dbReference type="SUPFAM" id="SSF46689">
    <property type="entry name" value="Homeodomain-like"/>
    <property type="match status" value="1"/>
</dbReference>
<dbReference type="PROSITE" id="PS50977">
    <property type="entry name" value="HTH_TETR_2"/>
    <property type="match status" value="1"/>
</dbReference>
<dbReference type="InterPro" id="IPR009057">
    <property type="entry name" value="Homeodomain-like_sf"/>
</dbReference>
<evidence type="ECO:0000313" key="7">
    <source>
        <dbReference type="EMBL" id="MEF3114449.1"/>
    </source>
</evidence>
<proteinExistence type="predicted"/>
<dbReference type="PANTHER" id="PTHR30055">
    <property type="entry name" value="HTH-TYPE TRANSCRIPTIONAL REGULATOR RUTR"/>
    <property type="match status" value="1"/>
</dbReference>
<evidence type="ECO:0000256" key="1">
    <source>
        <dbReference type="ARBA" id="ARBA00023015"/>
    </source>
</evidence>
<keyword evidence="3" id="KW-0804">Transcription</keyword>
<organism evidence="7 8">
    <name type="scientific">Streptomyces chrestomyceticus</name>
    <dbReference type="NCBI Taxonomy" id="68185"/>
    <lineage>
        <taxon>Bacteria</taxon>
        <taxon>Bacillati</taxon>
        <taxon>Actinomycetota</taxon>
        <taxon>Actinomycetes</taxon>
        <taxon>Kitasatosporales</taxon>
        <taxon>Streptomycetaceae</taxon>
        <taxon>Streptomyces</taxon>
    </lineage>
</organism>
<dbReference type="EMBL" id="JAVFKM010000006">
    <property type="protein sequence ID" value="MEF3114449.1"/>
    <property type="molecule type" value="Genomic_DNA"/>
</dbReference>
<dbReference type="InterPro" id="IPR050109">
    <property type="entry name" value="HTH-type_TetR-like_transc_reg"/>
</dbReference>
<keyword evidence="1" id="KW-0805">Transcription regulation</keyword>
<dbReference type="Pfam" id="PF16859">
    <property type="entry name" value="TetR_C_11"/>
    <property type="match status" value="1"/>
</dbReference>
<dbReference type="InterPro" id="IPR001647">
    <property type="entry name" value="HTH_TetR"/>
</dbReference>
<feature type="region of interest" description="Disordered" evidence="5">
    <location>
        <begin position="216"/>
        <end position="263"/>
    </location>
</feature>
<keyword evidence="2 4" id="KW-0238">DNA-binding</keyword>
<dbReference type="Gene3D" id="1.10.10.60">
    <property type="entry name" value="Homeodomain-like"/>
    <property type="match status" value="1"/>
</dbReference>
<evidence type="ECO:0000256" key="3">
    <source>
        <dbReference type="ARBA" id="ARBA00023163"/>
    </source>
</evidence>
<sequence length="263" mass="27427">MSTAQPPPGASRPGGRTARTRQAVLDAVFEELGEGGYAALTMEAVARRSGVHVATIYRRWRSVEGLVCELMADLSGGIPLPDTGTLRGDLRALARSIAAFYTEPRYCGLLEAVVSAAARQPEAADVLRRFFDRRLRLAGAMVPRAAARGELPGGADPDEVVAALGAPFYYRLLIARRPVDLRLADCAAEAAWVAARAGVFTPAADAEDSVRDAAADAVRDSADPVRDSADSVRDSAGPLLGAGSAVRDTGTAEQGPGNAEGGR</sequence>
<keyword evidence="8" id="KW-1185">Reference proteome</keyword>